<dbReference type="KEGG" id="bbel:109479894"/>
<keyword evidence="1" id="KW-1185">Reference proteome</keyword>
<dbReference type="GeneID" id="109479894"/>
<dbReference type="RefSeq" id="XP_019637505.1">
    <property type="nucleotide sequence ID" value="XM_019781946.1"/>
</dbReference>
<evidence type="ECO:0000313" key="1">
    <source>
        <dbReference type="Proteomes" id="UP000515135"/>
    </source>
</evidence>
<sequence length="124" mass="14132">MGNSQAHNSAHVSGERSACILRYRDNRLRTSFRHRVDTTEKYTLNGSLRCNSIEDFDAVCDPVTSVHKPARSGDVKSRRFFRRPDDDSDVKGSVRIVDREDSFRLAVRKRAHVNNATTPSLLKE</sequence>
<protein>
    <submittedName>
        <fullName evidence="2 3">Uncharacterized protein LOC109479894</fullName>
    </submittedName>
</protein>
<accession>A0A6P5A6U4</accession>
<dbReference type="OrthoDB" id="10014856at2759"/>
<name>A0A6P5A6U4_BRABE</name>
<dbReference type="Proteomes" id="UP000515135">
    <property type="component" value="Unplaced"/>
</dbReference>
<dbReference type="AlphaFoldDB" id="A0A6P5A6U4"/>
<evidence type="ECO:0000313" key="2">
    <source>
        <dbReference type="RefSeq" id="XP_019637505.1"/>
    </source>
</evidence>
<evidence type="ECO:0000313" key="3">
    <source>
        <dbReference type="RefSeq" id="XP_019637506.1"/>
    </source>
</evidence>
<reference evidence="2 3" key="1">
    <citation type="submission" date="2025-04" db="UniProtKB">
        <authorList>
            <consortium name="RefSeq"/>
        </authorList>
    </citation>
    <scope>IDENTIFICATION</scope>
    <source>
        <tissue evidence="2 3">Gonad</tissue>
    </source>
</reference>
<organism evidence="1 3">
    <name type="scientific">Branchiostoma belcheri</name>
    <name type="common">Amphioxus</name>
    <dbReference type="NCBI Taxonomy" id="7741"/>
    <lineage>
        <taxon>Eukaryota</taxon>
        <taxon>Metazoa</taxon>
        <taxon>Chordata</taxon>
        <taxon>Cephalochordata</taxon>
        <taxon>Leptocardii</taxon>
        <taxon>Amphioxiformes</taxon>
        <taxon>Branchiostomatidae</taxon>
        <taxon>Branchiostoma</taxon>
    </lineage>
</organism>
<proteinExistence type="predicted"/>
<gene>
    <name evidence="2 3" type="primary">LOC109479894</name>
</gene>
<dbReference type="RefSeq" id="XP_019637506.1">
    <property type="nucleotide sequence ID" value="XM_019781947.1"/>
</dbReference>